<feature type="transmembrane region" description="Helical" evidence="8">
    <location>
        <begin position="88"/>
        <end position="108"/>
    </location>
</feature>
<evidence type="ECO:0000256" key="4">
    <source>
        <dbReference type="ARBA" id="ARBA00022970"/>
    </source>
</evidence>
<dbReference type="FunFam" id="1.20.1740.10:FF:000001">
    <property type="entry name" value="Amino acid permease"/>
    <property type="match status" value="1"/>
</dbReference>
<dbReference type="AlphaFoldDB" id="A0A9P6IS01"/>
<evidence type="ECO:0000256" key="7">
    <source>
        <dbReference type="SAM" id="MobiDB-lite"/>
    </source>
</evidence>
<feature type="transmembrane region" description="Helical" evidence="8">
    <location>
        <begin position="315"/>
        <end position="336"/>
    </location>
</feature>
<evidence type="ECO:0000313" key="11">
    <source>
        <dbReference type="Proteomes" id="UP000738359"/>
    </source>
</evidence>
<feature type="transmembrane region" description="Helical" evidence="8">
    <location>
        <begin position="273"/>
        <end position="294"/>
    </location>
</feature>
<dbReference type="Proteomes" id="UP000738359">
    <property type="component" value="Unassembled WGS sequence"/>
</dbReference>
<feature type="transmembrane region" description="Helical" evidence="8">
    <location>
        <begin position="232"/>
        <end position="253"/>
    </location>
</feature>
<accession>A0A9P6IS01</accession>
<comment type="subcellular location">
    <subcellularLocation>
        <location evidence="1">Membrane</location>
        <topology evidence="1">Multi-pass membrane protein</topology>
    </subcellularLocation>
</comment>
<feature type="transmembrane region" description="Helical" evidence="8">
    <location>
        <begin position="201"/>
        <end position="220"/>
    </location>
</feature>
<organism evidence="10 11">
    <name type="scientific">Mortierella alpina</name>
    <name type="common">Oleaginous fungus</name>
    <name type="synonym">Mortierella renispora</name>
    <dbReference type="NCBI Taxonomy" id="64518"/>
    <lineage>
        <taxon>Eukaryota</taxon>
        <taxon>Fungi</taxon>
        <taxon>Fungi incertae sedis</taxon>
        <taxon>Mucoromycota</taxon>
        <taxon>Mortierellomycotina</taxon>
        <taxon>Mortierellomycetes</taxon>
        <taxon>Mortierellales</taxon>
        <taxon>Mortierellaceae</taxon>
        <taxon>Mortierella</taxon>
    </lineage>
</organism>
<evidence type="ECO:0000256" key="3">
    <source>
        <dbReference type="ARBA" id="ARBA00022692"/>
    </source>
</evidence>
<evidence type="ECO:0000259" key="9">
    <source>
        <dbReference type="Pfam" id="PF00324"/>
    </source>
</evidence>
<evidence type="ECO:0000256" key="8">
    <source>
        <dbReference type="SAM" id="Phobius"/>
    </source>
</evidence>
<comment type="caution">
    <text evidence="10">The sequence shown here is derived from an EMBL/GenBank/DDBJ whole genome shotgun (WGS) entry which is preliminary data.</text>
</comment>
<keyword evidence="11" id="KW-1185">Reference proteome</keyword>
<gene>
    <name evidence="10" type="ORF">BGZ70_004039</name>
</gene>
<dbReference type="Gene3D" id="1.20.1740.10">
    <property type="entry name" value="Amino acid/polyamine transporter I"/>
    <property type="match status" value="1"/>
</dbReference>
<evidence type="ECO:0000256" key="1">
    <source>
        <dbReference type="ARBA" id="ARBA00004141"/>
    </source>
</evidence>
<keyword evidence="4" id="KW-0029">Amino-acid transport</keyword>
<name>A0A9P6IS01_MORAP</name>
<feature type="transmembrane region" description="Helical" evidence="8">
    <location>
        <begin position="445"/>
        <end position="468"/>
    </location>
</feature>
<keyword evidence="5 8" id="KW-1133">Transmembrane helix</keyword>
<dbReference type="GO" id="GO:0016020">
    <property type="term" value="C:membrane"/>
    <property type="evidence" value="ECO:0007669"/>
    <property type="project" value="UniProtKB-SubCell"/>
</dbReference>
<keyword evidence="6 8" id="KW-0472">Membrane</keyword>
<evidence type="ECO:0000313" key="10">
    <source>
        <dbReference type="EMBL" id="KAF9945102.1"/>
    </source>
</evidence>
<feature type="transmembrane region" description="Helical" evidence="8">
    <location>
        <begin position="489"/>
        <end position="509"/>
    </location>
</feature>
<dbReference type="PANTHER" id="PTHR43341">
    <property type="entry name" value="AMINO ACID PERMEASE"/>
    <property type="match status" value="1"/>
</dbReference>
<dbReference type="Pfam" id="PF00324">
    <property type="entry name" value="AA_permease"/>
    <property type="match status" value="2"/>
</dbReference>
<feature type="domain" description="Amino acid permease/ SLC12A" evidence="9">
    <location>
        <begin position="60"/>
        <end position="135"/>
    </location>
</feature>
<dbReference type="PROSITE" id="PS00218">
    <property type="entry name" value="AMINO_ACID_PERMEASE_1"/>
    <property type="match status" value="1"/>
</dbReference>
<sequence>MSRRGSIEMAGMPSASRVSSQSNRSVQKLSGMAKLPSFQSDQQPILPAENELKRGLKARHLSMISIAGTIGTGLFLASGSSIAQAGPLGALIAYTMIGSMVFFMMTSLGEMATLIPTAGSFNTYAARFVDPALGFGKFLFLLSLDGRIIHFLWSSGSNCILPCRLALGVNYFLNWAVTVAVEIAAAAMILQYWVSPDVLPSWVWSVLFLCFMVFVNFLSVRAYGEAEYWFSVVKVLTVIIFIIVGILVDAGAVGGDKIGFRNWTIEGAPIVDGFGGILGVFLVAGFSFQGTELIGIAAGESENPRKNVPKAIKQVFWRILLFYILSIFIIGLVIPYNDPNLLNSGSVDKSAIAVSPFTLVLQKAFQPASHIMNAVILITVLSAGNSGMYASTRTLMMLARDGKAPAIFGRINSRGIPMQSLLFTTFISALCFGASLLGSGEVYNWLLNISSISGFIAWLGIAVSHYRFRRAYVAQGGDVSRLPYRAAMFPYGPIYALLLCTVVVCGQGYSEFNKPNPKAINLVACYIGLPFFLIMYLGYKIYYKTKLVPLMECDFSVSNLEDGDIDEFHELYEPSKNQADNKDQ</sequence>
<dbReference type="EMBL" id="JAAAHY010002189">
    <property type="protein sequence ID" value="KAF9945102.1"/>
    <property type="molecule type" value="Genomic_DNA"/>
</dbReference>
<feature type="transmembrane region" description="Helical" evidence="8">
    <location>
        <begin position="371"/>
        <end position="390"/>
    </location>
</feature>
<feature type="transmembrane region" description="Helical" evidence="8">
    <location>
        <begin position="420"/>
        <end position="439"/>
    </location>
</feature>
<feature type="transmembrane region" description="Helical" evidence="8">
    <location>
        <begin position="61"/>
        <end position="82"/>
    </location>
</feature>
<keyword evidence="3 8" id="KW-0812">Transmembrane</keyword>
<dbReference type="PIRSF" id="PIRSF006060">
    <property type="entry name" value="AA_transporter"/>
    <property type="match status" value="1"/>
</dbReference>
<evidence type="ECO:0000256" key="2">
    <source>
        <dbReference type="ARBA" id="ARBA00022448"/>
    </source>
</evidence>
<keyword evidence="2" id="KW-0813">Transport</keyword>
<reference evidence="10" key="1">
    <citation type="journal article" date="2020" name="Fungal Divers.">
        <title>Resolving the Mortierellaceae phylogeny through synthesis of multi-gene phylogenetics and phylogenomics.</title>
        <authorList>
            <person name="Vandepol N."/>
            <person name="Liber J."/>
            <person name="Desiro A."/>
            <person name="Na H."/>
            <person name="Kennedy M."/>
            <person name="Barry K."/>
            <person name="Grigoriev I.V."/>
            <person name="Miller A.N."/>
            <person name="O'Donnell K."/>
            <person name="Stajich J.E."/>
            <person name="Bonito G."/>
        </authorList>
    </citation>
    <scope>NUCLEOTIDE SEQUENCE</scope>
    <source>
        <strain evidence="10">CK1249</strain>
    </source>
</reference>
<dbReference type="InterPro" id="IPR004841">
    <property type="entry name" value="AA-permease/SLC12A_dom"/>
</dbReference>
<dbReference type="InterPro" id="IPR004840">
    <property type="entry name" value="Amino_acid_permease_CS"/>
</dbReference>
<feature type="region of interest" description="Disordered" evidence="7">
    <location>
        <begin position="1"/>
        <end position="23"/>
    </location>
</feature>
<dbReference type="GO" id="GO:0015171">
    <property type="term" value="F:amino acid transmembrane transporter activity"/>
    <property type="evidence" value="ECO:0007669"/>
    <property type="project" value="TreeGrafter"/>
</dbReference>
<feature type="transmembrane region" description="Helical" evidence="8">
    <location>
        <begin position="521"/>
        <end position="539"/>
    </location>
</feature>
<dbReference type="PANTHER" id="PTHR43341:SF1">
    <property type="entry name" value="GENERAL AMINO-ACID PERMEASE GAP1"/>
    <property type="match status" value="1"/>
</dbReference>
<evidence type="ECO:0000256" key="6">
    <source>
        <dbReference type="ARBA" id="ARBA00023136"/>
    </source>
</evidence>
<evidence type="ECO:0000256" key="5">
    <source>
        <dbReference type="ARBA" id="ARBA00022989"/>
    </source>
</evidence>
<protein>
    <recommendedName>
        <fullName evidence="9">Amino acid permease/ SLC12A domain-containing protein</fullName>
    </recommendedName>
</protein>
<feature type="transmembrane region" description="Helical" evidence="8">
    <location>
        <begin position="172"/>
        <end position="195"/>
    </location>
</feature>
<dbReference type="OrthoDB" id="3900342at2759"/>
<proteinExistence type="predicted"/>
<feature type="domain" description="Amino acid permease/ SLC12A" evidence="9">
    <location>
        <begin position="166"/>
        <end position="547"/>
    </location>
</feature>
<dbReference type="InterPro" id="IPR050524">
    <property type="entry name" value="APC_YAT"/>
</dbReference>
<feature type="compositionally biased region" description="Low complexity" evidence="7">
    <location>
        <begin position="14"/>
        <end position="23"/>
    </location>
</feature>